<feature type="domain" description="Major facilitator superfamily (MFS) profile" evidence="7">
    <location>
        <begin position="4"/>
        <end position="380"/>
    </location>
</feature>
<feature type="transmembrane region" description="Helical" evidence="6">
    <location>
        <begin position="128"/>
        <end position="148"/>
    </location>
</feature>
<feature type="transmembrane region" description="Helical" evidence="6">
    <location>
        <begin position="69"/>
        <end position="89"/>
    </location>
</feature>
<comment type="caution">
    <text evidence="8">The sequence shown here is derived from an EMBL/GenBank/DDBJ whole genome shotgun (WGS) entry which is preliminary data.</text>
</comment>
<keyword evidence="2" id="KW-1003">Cell membrane</keyword>
<protein>
    <submittedName>
        <fullName evidence="8">MFS transporter</fullName>
    </submittedName>
</protein>
<feature type="transmembrane region" description="Helical" evidence="6">
    <location>
        <begin position="293"/>
        <end position="313"/>
    </location>
</feature>
<feature type="transmembrane region" description="Helical" evidence="6">
    <location>
        <begin position="154"/>
        <end position="177"/>
    </location>
</feature>
<dbReference type="PROSITE" id="PS50850">
    <property type="entry name" value="MFS"/>
    <property type="match status" value="1"/>
</dbReference>
<feature type="transmembrane region" description="Helical" evidence="6">
    <location>
        <begin position="325"/>
        <end position="345"/>
    </location>
</feature>
<gene>
    <name evidence="8" type="ORF">D3230_07315</name>
</gene>
<evidence type="ECO:0000256" key="5">
    <source>
        <dbReference type="ARBA" id="ARBA00023136"/>
    </source>
</evidence>
<name>A0ABS1SEY3_9MICO</name>
<keyword evidence="4 6" id="KW-1133">Transmembrane helix</keyword>
<feature type="transmembrane region" description="Helical" evidence="6">
    <location>
        <begin position="95"/>
        <end position="116"/>
    </location>
</feature>
<dbReference type="PANTHER" id="PTHR43124:SF3">
    <property type="entry name" value="CHLORAMPHENICOL EFFLUX PUMP RV0191"/>
    <property type="match status" value="1"/>
</dbReference>
<feature type="transmembrane region" description="Helical" evidence="6">
    <location>
        <begin position="233"/>
        <end position="257"/>
    </location>
</feature>
<evidence type="ECO:0000313" key="8">
    <source>
        <dbReference type="EMBL" id="MBL3679106.1"/>
    </source>
</evidence>
<sequence>MPVLVYLLALAVFAQGTSEFMLAGLLPAMSRELNVSLGTTGLLTSGFAVGMVVGAPTMALLVRALPAKSALLGFLAVFVAAHVIGALAPGFGLLLLSRVIAAVANAGFVAVAMSVIPRIVPPQRRARALAVMLGGTTLALIAGVPLGAWAGNLWGWRAVLWGVAAICLPALGALSWLGRTRDPRPQGATPSLRRELAALGSPELRRMIVLAVLANAAVFCSFTYLAVVAGRAAGISAALIPLLLAGFGVGALGGVTLTGRFADKHWSGILSVGSIVAIVGWVSLAVWSQHAPVVWVVSGVMGMVSFLVGSTLISRVLAGASAAPTLGGAFSTAALNLGAVIGPILGGVALSLLGPPGPLWASAVCMIGAAVLWCRSPKDRAAPSTPEKGTHDD</sequence>
<dbReference type="InterPro" id="IPR036259">
    <property type="entry name" value="MFS_trans_sf"/>
</dbReference>
<dbReference type="InterPro" id="IPR020846">
    <property type="entry name" value="MFS_dom"/>
</dbReference>
<accession>A0ABS1SEY3</accession>
<dbReference type="RefSeq" id="WP_202344366.1">
    <property type="nucleotide sequence ID" value="NZ_BAAAPI010000013.1"/>
</dbReference>
<evidence type="ECO:0000256" key="2">
    <source>
        <dbReference type="ARBA" id="ARBA00022475"/>
    </source>
</evidence>
<dbReference type="SUPFAM" id="SSF103473">
    <property type="entry name" value="MFS general substrate transporter"/>
    <property type="match status" value="1"/>
</dbReference>
<proteinExistence type="predicted"/>
<feature type="transmembrane region" description="Helical" evidence="6">
    <location>
        <begin position="42"/>
        <end position="62"/>
    </location>
</feature>
<evidence type="ECO:0000256" key="4">
    <source>
        <dbReference type="ARBA" id="ARBA00022989"/>
    </source>
</evidence>
<dbReference type="PANTHER" id="PTHR43124">
    <property type="entry name" value="PURINE EFFLUX PUMP PBUE"/>
    <property type="match status" value="1"/>
</dbReference>
<dbReference type="Gene3D" id="1.20.1250.20">
    <property type="entry name" value="MFS general substrate transporter like domains"/>
    <property type="match status" value="1"/>
</dbReference>
<feature type="transmembrane region" description="Helical" evidence="6">
    <location>
        <begin position="269"/>
        <end position="287"/>
    </location>
</feature>
<keyword evidence="3 6" id="KW-0812">Transmembrane</keyword>
<dbReference type="CDD" id="cd17324">
    <property type="entry name" value="MFS_NepI_like"/>
    <property type="match status" value="1"/>
</dbReference>
<evidence type="ECO:0000313" key="9">
    <source>
        <dbReference type="Proteomes" id="UP001645859"/>
    </source>
</evidence>
<dbReference type="Proteomes" id="UP001645859">
    <property type="component" value="Unassembled WGS sequence"/>
</dbReference>
<dbReference type="InterPro" id="IPR050189">
    <property type="entry name" value="MFS_Efflux_Transporters"/>
</dbReference>
<dbReference type="EMBL" id="QYAC01000003">
    <property type="protein sequence ID" value="MBL3679106.1"/>
    <property type="molecule type" value="Genomic_DNA"/>
</dbReference>
<feature type="transmembrane region" description="Helical" evidence="6">
    <location>
        <begin position="207"/>
        <end position="227"/>
    </location>
</feature>
<dbReference type="Pfam" id="PF07690">
    <property type="entry name" value="MFS_1"/>
    <property type="match status" value="1"/>
</dbReference>
<keyword evidence="9" id="KW-1185">Reference proteome</keyword>
<dbReference type="NCBIfam" id="NF033135">
    <property type="entry name" value="cmx_cmrA"/>
    <property type="match status" value="1"/>
</dbReference>
<evidence type="ECO:0000256" key="3">
    <source>
        <dbReference type="ARBA" id="ARBA00022692"/>
    </source>
</evidence>
<keyword evidence="5 6" id="KW-0472">Membrane</keyword>
<comment type="subcellular location">
    <subcellularLocation>
        <location evidence="1">Cell membrane</location>
        <topology evidence="1">Multi-pass membrane protein</topology>
    </subcellularLocation>
</comment>
<evidence type="ECO:0000259" key="7">
    <source>
        <dbReference type="PROSITE" id="PS50850"/>
    </source>
</evidence>
<reference evidence="8 9" key="1">
    <citation type="submission" date="2018-09" db="EMBL/GenBank/DDBJ databases">
        <title>Comparative genomics of Leucobacter spp.</title>
        <authorList>
            <person name="Reis A.C."/>
            <person name="Kolvenbach B.A."/>
            <person name="Corvini P.F.X."/>
            <person name="Nunes O.C."/>
        </authorList>
    </citation>
    <scope>NUCLEOTIDE SEQUENCE [LARGE SCALE GENOMIC DNA]</scope>
    <source>
        <strain evidence="8 9">TAN 31504</strain>
    </source>
</reference>
<evidence type="ECO:0000256" key="1">
    <source>
        <dbReference type="ARBA" id="ARBA00004651"/>
    </source>
</evidence>
<feature type="transmembrane region" description="Helical" evidence="6">
    <location>
        <begin position="357"/>
        <end position="374"/>
    </location>
</feature>
<dbReference type="InterPro" id="IPR011701">
    <property type="entry name" value="MFS"/>
</dbReference>
<evidence type="ECO:0000256" key="6">
    <source>
        <dbReference type="SAM" id="Phobius"/>
    </source>
</evidence>
<organism evidence="8 9">
    <name type="scientific">Leucobacter chromiireducens subsp. solipictus</name>
    <dbReference type="NCBI Taxonomy" id="398235"/>
    <lineage>
        <taxon>Bacteria</taxon>
        <taxon>Bacillati</taxon>
        <taxon>Actinomycetota</taxon>
        <taxon>Actinomycetes</taxon>
        <taxon>Micrococcales</taxon>
        <taxon>Microbacteriaceae</taxon>
        <taxon>Leucobacter</taxon>
    </lineage>
</organism>